<evidence type="ECO:0008006" key="4">
    <source>
        <dbReference type="Google" id="ProtNLM"/>
    </source>
</evidence>
<accession>A0ABP8YU55</accession>
<comment type="caution">
    <text evidence="2">The sequence shown here is derived from an EMBL/GenBank/DDBJ whole genome shotgun (WGS) entry which is preliminary data.</text>
</comment>
<proteinExistence type="predicted"/>
<feature type="transmembrane region" description="Helical" evidence="1">
    <location>
        <begin position="24"/>
        <end position="43"/>
    </location>
</feature>
<dbReference type="Pfam" id="PF14155">
    <property type="entry name" value="DUF4307"/>
    <property type="match status" value="1"/>
</dbReference>
<organism evidence="2 3">
    <name type="scientific">Amnibacterium soli</name>
    <dbReference type="NCBI Taxonomy" id="1282736"/>
    <lineage>
        <taxon>Bacteria</taxon>
        <taxon>Bacillati</taxon>
        <taxon>Actinomycetota</taxon>
        <taxon>Actinomycetes</taxon>
        <taxon>Micrococcales</taxon>
        <taxon>Microbacteriaceae</taxon>
        <taxon>Amnibacterium</taxon>
    </lineage>
</organism>
<protein>
    <recommendedName>
        <fullName evidence="4">DUF4307 domain-containing protein</fullName>
    </recommendedName>
</protein>
<gene>
    <name evidence="2" type="ORF">GCM10025783_03420</name>
</gene>
<dbReference type="Proteomes" id="UP001500121">
    <property type="component" value="Unassembled WGS sequence"/>
</dbReference>
<keyword evidence="1" id="KW-0812">Transmembrane</keyword>
<evidence type="ECO:0000313" key="2">
    <source>
        <dbReference type="EMBL" id="GAA4736547.1"/>
    </source>
</evidence>
<sequence length="134" mass="14363">MSTRTTTLDERYGRTPSRRRRGRVRAVVVAGVVLVAAIVWGVWTGVGGTATALDVQTLGITVVDDQTTEVQWLVTGRPGTKLVCAIEATDKDDAVLGLVEVVVEPQGRMNRSGSTVIRTVRRASNGLIDSCRDA</sequence>
<keyword evidence="1" id="KW-0472">Membrane</keyword>
<dbReference type="InterPro" id="IPR025443">
    <property type="entry name" value="DUF4307"/>
</dbReference>
<name>A0ABP8YU55_9MICO</name>
<evidence type="ECO:0000256" key="1">
    <source>
        <dbReference type="SAM" id="Phobius"/>
    </source>
</evidence>
<dbReference type="EMBL" id="BAABLP010000001">
    <property type="protein sequence ID" value="GAA4736547.1"/>
    <property type="molecule type" value="Genomic_DNA"/>
</dbReference>
<dbReference type="RefSeq" id="WP_345479189.1">
    <property type="nucleotide sequence ID" value="NZ_BAABLP010000001.1"/>
</dbReference>
<evidence type="ECO:0000313" key="3">
    <source>
        <dbReference type="Proteomes" id="UP001500121"/>
    </source>
</evidence>
<reference evidence="3" key="1">
    <citation type="journal article" date="2019" name="Int. J. Syst. Evol. Microbiol.">
        <title>The Global Catalogue of Microorganisms (GCM) 10K type strain sequencing project: providing services to taxonomists for standard genome sequencing and annotation.</title>
        <authorList>
            <consortium name="The Broad Institute Genomics Platform"/>
            <consortium name="The Broad Institute Genome Sequencing Center for Infectious Disease"/>
            <person name="Wu L."/>
            <person name="Ma J."/>
        </authorList>
    </citation>
    <scope>NUCLEOTIDE SEQUENCE [LARGE SCALE GENOMIC DNA]</scope>
    <source>
        <strain evidence="3">JCM 19015</strain>
    </source>
</reference>
<keyword evidence="3" id="KW-1185">Reference proteome</keyword>
<keyword evidence="1" id="KW-1133">Transmembrane helix</keyword>